<dbReference type="GO" id="GO:0005524">
    <property type="term" value="F:ATP binding"/>
    <property type="evidence" value="ECO:0007669"/>
    <property type="project" value="UniProtKB-KW"/>
</dbReference>
<evidence type="ECO:0000313" key="25">
    <source>
        <dbReference type="EMBL" id="SCZ91694.1"/>
    </source>
</evidence>
<dbReference type="STRING" id="289078.A0A2X0ND19"/>
<feature type="compositionally biased region" description="Low complexity" evidence="23">
    <location>
        <begin position="655"/>
        <end position="685"/>
    </location>
</feature>
<keyword evidence="19" id="KW-0233">DNA recombination</keyword>
<comment type="catalytic activity">
    <reaction evidence="22">
        <text>DNA(n) + a 2'-deoxyribonucleoside 5'-triphosphate = DNA(n+1) + diphosphate</text>
        <dbReference type="Rhea" id="RHEA:22508"/>
        <dbReference type="Rhea" id="RHEA-COMP:17339"/>
        <dbReference type="Rhea" id="RHEA-COMP:17340"/>
        <dbReference type="ChEBI" id="CHEBI:33019"/>
        <dbReference type="ChEBI" id="CHEBI:61560"/>
        <dbReference type="ChEBI" id="CHEBI:173112"/>
        <dbReference type="EC" id="2.7.7.7"/>
    </reaction>
</comment>
<keyword evidence="9" id="KW-0064">Aspartyl protease</keyword>
<dbReference type="Pfam" id="PF07727">
    <property type="entry name" value="RVT_2"/>
    <property type="match status" value="1"/>
</dbReference>
<dbReference type="GO" id="GO:0006310">
    <property type="term" value="P:DNA recombination"/>
    <property type="evidence" value="ECO:0007669"/>
    <property type="project" value="UniProtKB-KW"/>
</dbReference>
<evidence type="ECO:0000256" key="6">
    <source>
        <dbReference type="ARBA" id="ARBA00022722"/>
    </source>
</evidence>
<keyword evidence="26" id="KW-1185">Reference proteome</keyword>
<dbReference type="GO" id="GO:0003723">
    <property type="term" value="F:RNA binding"/>
    <property type="evidence" value="ECO:0007669"/>
    <property type="project" value="UniProtKB-KW"/>
</dbReference>
<dbReference type="Pfam" id="PF18758">
    <property type="entry name" value="KDZ"/>
    <property type="match status" value="1"/>
</dbReference>
<evidence type="ECO:0000256" key="5">
    <source>
        <dbReference type="ARBA" id="ARBA00022695"/>
    </source>
</evidence>
<keyword evidence="7" id="KW-0479">Metal-binding</keyword>
<dbReference type="InterPro" id="IPR013103">
    <property type="entry name" value="RVT_2"/>
</dbReference>
<keyword evidence="14" id="KW-0694">RNA-binding</keyword>
<proteinExistence type="predicted"/>
<keyword evidence="11" id="KW-0378">Hydrolase</keyword>
<dbReference type="InterPro" id="IPR012337">
    <property type="entry name" value="RNaseH-like_sf"/>
</dbReference>
<evidence type="ECO:0000256" key="7">
    <source>
        <dbReference type="ARBA" id="ARBA00022723"/>
    </source>
</evidence>
<dbReference type="InterPro" id="IPR040521">
    <property type="entry name" value="KDZ"/>
</dbReference>
<protein>
    <submittedName>
        <fullName evidence="25">BZ3500_MvSof-1268-A1-R1_Chr5-1g07611 protein</fullName>
    </submittedName>
</protein>
<dbReference type="Pfam" id="PF00665">
    <property type="entry name" value="rve"/>
    <property type="match status" value="1"/>
</dbReference>
<name>A0A2X0ND19_9BASI</name>
<dbReference type="PANTHER" id="PTHR42648:SF11">
    <property type="entry name" value="TRANSPOSON TY4-P GAG-POL POLYPROTEIN"/>
    <property type="match status" value="1"/>
</dbReference>
<evidence type="ECO:0000256" key="4">
    <source>
        <dbReference type="ARBA" id="ARBA00022670"/>
    </source>
</evidence>
<dbReference type="InterPro" id="IPR001584">
    <property type="entry name" value="Integrase_cat-core"/>
</dbReference>
<evidence type="ECO:0000256" key="20">
    <source>
        <dbReference type="ARBA" id="ARBA00023268"/>
    </source>
</evidence>
<evidence type="ECO:0000313" key="26">
    <source>
        <dbReference type="Proteomes" id="UP000249723"/>
    </source>
</evidence>
<keyword evidence="6" id="KW-0540">Nuclease</keyword>
<keyword evidence="20" id="KW-0511">Multifunctional enzyme</keyword>
<dbReference type="CDD" id="cd09272">
    <property type="entry name" value="RNase_HI_RT_Ty1"/>
    <property type="match status" value="1"/>
</dbReference>
<keyword evidence="10" id="KW-0255">Endonuclease</keyword>
<dbReference type="GO" id="GO:0003887">
    <property type="term" value="F:DNA-directed DNA polymerase activity"/>
    <property type="evidence" value="ECO:0007669"/>
    <property type="project" value="UniProtKB-KW"/>
</dbReference>
<evidence type="ECO:0000256" key="16">
    <source>
        <dbReference type="ARBA" id="ARBA00022918"/>
    </source>
</evidence>
<dbReference type="EMBL" id="FMWP01000016">
    <property type="protein sequence ID" value="SCZ91694.1"/>
    <property type="molecule type" value="Genomic_DNA"/>
</dbReference>
<keyword evidence="17" id="KW-0808">Transferase</keyword>
<evidence type="ECO:0000256" key="23">
    <source>
        <dbReference type="SAM" id="MobiDB-lite"/>
    </source>
</evidence>
<dbReference type="SUPFAM" id="SSF56672">
    <property type="entry name" value="DNA/RNA polymerases"/>
    <property type="match status" value="1"/>
</dbReference>
<comment type="function">
    <text evidence="1">The aspartyl protease (PR) mediates the proteolytic cleavages of the Gag and Gag-Pol polyproteins after assembly of the VLP.</text>
</comment>
<evidence type="ECO:0000256" key="2">
    <source>
        <dbReference type="ARBA" id="ARBA00022578"/>
    </source>
</evidence>
<evidence type="ECO:0000256" key="18">
    <source>
        <dbReference type="ARBA" id="ARBA00023113"/>
    </source>
</evidence>
<evidence type="ECO:0000256" key="12">
    <source>
        <dbReference type="ARBA" id="ARBA00022840"/>
    </source>
</evidence>
<dbReference type="SUPFAM" id="SSF53098">
    <property type="entry name" value="Ribonuclease H-like"/>
    <property type="match status" value="1"/>
</dbReference>
<dbReference type="InterPro" id="IPR054722">
    <property type="entry name" value="PolX-like_BBD"/>
</dbReference>
<dbReference type="InterPro" id="IPR036397">
    <property type="entry name" value="RNaseH_sf"/>
</dbReference>
<dbReference type="Pfam" id="PF22936">
    <property type="entry name" value="Pol_BBD"/>
    <property type="match status" value="1"/>
</dbReference>
<keyword evidence="2" id="KW-0815">Transposition</keyword>
<dbReference type="GO" id="GO:0006508">
    <property type="term" value="P:proteolysis"/>
    <property type="evidence" value="ECO:0007669"/>
    <property type="project" value="UniProtKB-KW"/>
</dbReference>
<evidence type="ECO:0000256" key="15">
    <source>
        <dbReference type="ARBA" id="ARBA00022908"/>
    </source>
</evidence>
<dbReference type="GO" id="GO:0015074">
    <property type="term" value="P:DNA integration"/>
    <property type="evidence" value="ECO:0007669"/>
    <property type="project" value="UniProtKB-KW"/>
</dbReference>
<evidence type="ECO:0000256" key="8">
    <source>
        <dbReference type="ARBA" id="ARBA00022741"/>
    </source>
</evidence>
<evidence type="ECO:0000256" key="9">
    <source>
        <dbReference type="ARBA" id="ARBA00022750"/>
    </source>
</evidence>
<evidence type="ECO:0000256" key="17">
    <source>
        <dbReference type="ARBA" id="ARBA00022932"/>
    </source>
</evidence>
<keyword evidence="5" id="KW-0548">Nucleotidyltransferase</keyword>
<dbReference type="InterPro" id="IPR043502">
    <property type="entry name" value="DNA/RNA_pol_sf"/>
</dbReference>
<feature type="compositionally biased region" description="Polar residues" evidence="23">
    <location>
        <begin position="30"/>
        <end position="46"/>
    </location>
</feature>
<evidence type="ECO:0000256" key="22">
    <source>
        <dbReference type="ARBA" id="ARBA00049244"/>
    </source>
</evidence>
<keyword evidence="16" id="KW-0695">RNA-directed DNA polymerase</keyword>
<dbReference type="OrthoDB" id="3344688at2759"/>
<dbReference type="GO" id="GO:0004519">
    <property type="term" value="F:endonuclease activity"/>
    <property type="evidence" value="ECO:0007669"/>
    <property type="project" value="UniProtKB-KW"/>
</dbReference>
<keyword evidence="12" id="KW-0067">ATP-binding</keyword>
<evidence type="ECO:0000256" key="13">
    <source>
        <dbReference type="ARBA" id="ARBA00022842"/>
    </source>
</evidence>
<dbReference type="GO" id="GO:0003964">
    <property type="term" value="F:RNA-directed DNA polymerase activity"/>
    <property type="evidence" value="ECO:0007669"/>
    <property type="project" value="UniProtKB-KW"/>
</dbReference>
<keyword evidence="13" id="KW-0460">Magnesium</keyword>
<comment type="catalytic activity">
    <reaction evidence="21">
        <text>DNA(n) + a 2'-deoxyribonucleoside 5'-triphosphate = DNA(n+1) + diphosphate</text>
        <dbReference type="Rhea" id="RHEA:22508"/>
        <dbReference type="Rhea" id="RHEA-COMP:17339"/>
        <dbReference type="Rhea" id="RHEA-COMP:17340"/>
        <dbReference type="ChEBI" id="CHEBI:33019"/>
        <dbReference type="ChEBI" id="CHEBI:61560"/>
        <dbReference type="ChEBI" id="CHEBI:173112"/>
        <dbReference type="EC" id="2.7.7.49"/>
    </reaction>
</comment>
<keyword evidence="15" id="KW-0229">DNA integration</keyword>
<feature type="domain" description="Integrase catalytic" evidence="24">
    <location>
        <begin position="412"/>
        <end position="577"/>
    </location>
</feature>
<feature type="region of interest" description="Disordered" evidence="23">
    <location>
        <begin position="625"/>
        <end position="698"/>
    </location>
</feature>
<feature type="compositionally biased region" description="Pro residues" evidence="23">
    <location>
        <begin position="636"/>
        <end position="654"/>
    </location>
</feature>
<organism evidence="25 26">
    <name type="scientific">Microbotryum saponariae</name>
    <dbReference type="NCBI Taxonomy" id="289078"/>
    <lineage>
        <taxon>Eukaryota</taxon>
        <taxon>Fungi</taxon>
        <taxon>Dikarya</taxon>
        <taxon>Basidiomycota</taxon>
        <taxon>Pucciniomycotina</taxon>
        <taxon>Microbotryomycetes</taxon>
        <taxon>Microbotryales</taxon>
        <taxon>Microbotryaceae</taxon>
        <taxon>Microbotryum</taxon>
    </lineage>
</organism>
<dbReference type="GO" id="GO:0046872">
    <property type="term" value="F:metal ion binding"/>
    <property type="evidence" value="ECO:0007669"/>
    <property type="project" value="UniProtKB-KW"/>
</dbReference>
<reference evidence="26" key="1">
    <citation type="submission" date="2016-10" db="EMBL/GenBank/DDBJ databases">
        <authorList>
            <person name="Jeantristanb JTB J.-T."/>
            <person name="Ricardo R."/>
        </authorList>
    </citation>
    <scope>NUCLEOTIDE SEQUENCE [LARGE SCALE GENOMIC DNA]</scope>
</reference>
<dbReference type="PANTHER" id="PTHR42648">
    <property type="entry name" value="TRANSPOSASE, PUTATIVE-RELATED"/>
    <property type="match status" value="1"/>
</dbReference>
<evidence type="ECO:0000256" key="11">
    <source>
        <dbReference type="ARBA" id="ARBA00022801"/>
    </source>
</evidence>
<keyword evidence="3" id="KW-1188">Viral release from host cell</keyword>
<dbReference type="PROSITE" id="PS50994">
    <property type="entry name" value="INTEGRASE"/>
    <property type="match status" value="1"/>
</dbReference>
<keyword evidence="18" id="KW-0917">Virion maturation</keyword>
<evidence type="ECO:0000256" key="3">
    <source>
        <dbReference type="ARBA" id="ARBA00022612"/>
    </source>
</evidence>
<evidence type="ECO:0000259" key="24">
    <source>
        <dbReference type="PROSITE" id="PS50994"/>
    </source>
</evidence>
<evidence type="ECO:0000256" key="14">
    <source>
        <dbReference type="ARBA" id="ARBA00022884"/>
    </source>
</evidence>
<accession>A0A2X0ND19</accession>
<keyword evidence="4" id="KW-0645">Protease</keyword>
<dbReference type="GO" id="GO:0032196">
    <property type="term" value="P:transposition"/>
    <property type="evidence" value="ECO:0007669"/>
    <property type="project" value="UniProtKB-KW"/>
</dbReference>
<gene>
    <name evidence="25" type="ORF">BZ3500_MVSOF-1268-A1-R1_CHR5-1G07611</name>
</gene>
<keyword evidence="17" id="KW-0239">DNA-directed DNA polymerase</keyword>
<keyword evidence="8" id="KW-0547">Nucleotide-binding</keyword>
<evidence type="ECO:0000256" key="21">
    <source>
        <dbReference type="ARBA" id="ARBA00048173"/>
    </source>
</evidence>
<dbReference type="Gene3D" id="3.30.420.10">
    <property type="entry name" value="Ribonuclease H-like superfamily/Ribonuclease H"/>
    <property type="match status" value="1"/>
</dbReference>
<evidence type="ECO:0000256" key="10">
    <source>
        <dbReference type="ARBA" id="ARBA00022759"/>
    </source>
</evidence>
<dbReference type="Proteomes" id="UP000249723">
    <property type="component" value="Unassembled WGS sequence"/>
</dbReference>
<dbReference type="GO" id="GO:0004190">
    <property type="term" value="F:aspartic-type endopeptidase activity"/>
    <property type="evidence" value="ECO:0007669"/>
    <property type="project" value="UniProtKB-KW"/>
</dbReference>
<evidence type="ECO:0000256" key="19">
    <source>
        <dbReference type="ARBA" id="ARBA00023172"/>
    </source>
</evidence>
<dbReference type="GO" id="GO:0005634">
    <property type="term" value="C:nucleus"/>
    <property type="evidence" value="ECO:0007669"/>
    <property type="project" value="UniProtKB-ARBA"/>
</dbReference>
<dbReference type="InterPro" id="IPR039537">
    <property type="entry name" value="Retrotran_Ty1/copia-like"/>
</dbReference>
<feature type="region of interest" description="Disordered" evidence="23">
    <location>
        <begin position="124"/>
        <end position="146"/>
    </location>
</feature>
<feature type="region of interest" description="Disordered" evidence="23">
    <location>
        <begin position="1"/>
        <end position="83"/>
    </location>
</feature>
<sequence>MSPPSLSAAGDLDVHGAMASTPPPPSSTSYHTNDVASTTSVTLTKEQFNELIRNQRPARDDDAFSMRQRLPPANPPVFPDDSKLTEDNYVDWVPTLPPCPPSWAGFNARTNRATVPVAKAVVPTKRSAPGKKGKWDRSGPAPSNCPACGQGKHWLDKCSESRKRAKYLELKNAMKELQGSSSPASTFVATEAASKDQHLSVVSSATFVNIGPPAEILLLDSASACHVVNDASFFDGPLSPTPQVLQGLGGTVKASGIGSVKLVSDNGTRFTLNDVIYAPESPANLISVRAFDRKGVHITFEHGQVELRTPQGCIATASAIASCVYKLNASVQAASKDARHTLVATKSNRLPLLTLHRRYGHASVQTLKKLAASGQVEGLDWPYSDFECDGFTCNACLASKAHHLPFPSSSSHAAEPLALVHSDVLSFPEESLGHKRYLVTFIDDFSRKTWVYPIGHKSEVLQTFKDWLLEIENATGRRVKTLCSDNGGEYVSTTFNGYCVARGIHRELTIPYTPEQNGRAERANRSIVEGTLALLSHSGLPRSCWDEAAMCYIHAKNLSPHAALGGAIPNSRWSGHTPSVGGSSGIRLSRLDHPYRLLDPSSMRVSLGRNVTFVETEFPFTIAPTRVTQPSIPGYTPQPPAVEPPPRPPAPTPVEAPTSPASTSSADNDDTSSTTSATTESAVNLPQPPPDPAPLAKVKPSWEYGDVAKVGPDPGKYSEVDARNIIDGPRTCRQPVPTMITREQPVDGTDGPTASFKSLLLAFASTKAGFADHDLSVVRDPANWGDVIRSGQEDIWGAPAQDEFDSLLNDYEVFQIIESCELPAGEILLRSGWVCAQHPGLDFEKTYAPVVKFTSIRALIALAAANGYHVHQADVNKVYLHGKLDKPLYMRVPQGINLPGKILKLSKSIYGLRQAGTIWNTEIDSTLRSLGYVPTRSDICIYRREHDGHSHYIALYIDDLLLVGPSTAEIERVLDALELAYGIKHLGPAEYILGIQVKRGQDGSITLSQERYLRDILARFQFTDAKPASIPMQPGVVLDFEDLAATPQDHTRYLQAIGSLMYTAVGTRPDLAFVVSYLARFSQQPGPEHWTAIKQVLRYIKGMLDLGLTYRKTSQPLHGYSDVNWGACLTTSRSTMGYVFILSGAAIAWCSKREHRVAKSTTDAEYLSLSYTSGDAIHLSELLAELGAPVSGPVVLYGDNQGSLALAQHPTNHQGSRHVRISEHYVRERVAEKEIEVRYIATGDMIADIFTKALGPKPFIFHRENLGLRGAVLLILVAPRVSSLPRARSLSAYLLSPTIFTIFIGSRTYALRASASVPETTGTALLVSRCSLSLFVAYTVLSTLKLDSRRLLLYFTSVTLVLNFDLFKLGSARGVLRAGVFTLVFPPRSHRFCDIYLFCNSILKFTFLISTSSLLRTAWCLLSPITAEPSPISRSRQPVVTRASASKPKRGMLLTTTCLPQTDILEQDSGLKLDLARGAPGPLLRGCLTETAPQLLPKLFKRLEFATSVFHAYTHIWSCQVEFNPRLIPNFGLTDGEGYALNGANINKLGAWFYRRYHEANDKGVAAEEELNSIIAYDSRLTEDALRREWEEQRLAQVPKTAAQQSEADHLRESDLYGLVESLYKIESRMDTEEPDSDILESLSAKRRSDIDRAAMAQACYVTALSSKELRHLCQCSVALHKFHLEVIAYKTSREKLLSTGRGKGGAKLGQRAVSRARATDGKIHSGAEKAHKTYNKAVEAFGLAMGSTPSSLLNNLHISDSLKSAINLHETDPFWQDGFFTHVEAAWAVNPWVKRGVTAVRAKDRVGEEKARIGAEVRQALAWLEDEKTRLTSYQTLCTNVSGKFSIRRAPYHLLCRPNIFQTVPTDTLPESIDPADAKSIFGTEDVEEI</sequence>
<evidence type="ECO:0000256" key="1">
    <source>
        <dbReference type="ARBA" id="ARBA00002180"/>
    </source>
</evidence>